<sequence length="137" mass="15799">MIRKILMSDINCLSMSGRLTRDCEIAYLGNKIPILRFTLANNRVFKKDNKFTNHTQFFDCVLFGKRAESLVSLLTKGAQVVINGSLRHESWSCKRTGEHKTRYSILVNEIQVLSSHHNIQVTSDTNSKEEFYEDIPF</sequence>
<evidence type="ECO:0000256" key="2">
    <source>
        <dbReference type="HAMAP-Rule" id="MF_00984"/>
    </source>
</evidence>
<dbReference type="GO" id="GO:0006260">
    <property type="term" value="P:DNA replication"/>
    <property type="evidence" value="ECO:0007669"/>
    <property type="project" value="InterPro"/>
</dbReference>
<name>W5SW28_9SPIR</name>
<geneLocation type="plasmid" evidence="4">
    <name>unnamed</name>
</geneLocation>
<proteinExistence type="inferred from homology"/>
<gene>
    <name evidence="4" type="ORF">BCO_0011100</name>
</gene>
<dbReference type="EMBL" id="CP005752">
    <property type="protein sequence ID" value="AHH11389.1"/>
    <property type="molecule type" value="Genomic_DNA"/>
</dbReference>
<dbReference type="HAMAP" id="MF_00984">
    <property type="entry name" value="SSB"/>
    <property type="match status" value="1"/>
</dbReference>
<accession>W5SW28</accession>
<dbReference type="GO" id="GO:0003697">
    <property type="term" value="F:single-stranded DNA binding"/>
    <property type="evidence" value="ECO:0007669"/>
    <property type="project" value="UniProtKB-UniRule"/>
</dbReference>
<dbReference type="CDD" id="cd04496">
    <property type="entry name" value="SSB_OBF"/>
    <property type="match status" value="1"/>
</dbReference>
<dbReference type="AlphaFoldDB" id="W5SW28"/>
<protein>
    <recommendedName>
        <fullName evidence="2 3">Single-stranded DNA-binding protein</fullName>
        <shortName evidence="2">SSB</shortName>
    </recommendedName>
</protein>
<dbReference type="InterPro" id="IPR011344">
    <property type="entry name" value="ssDNA-bd"/>
</dbReference>
<reference evidence="4" key="1">
    <citation type="submission" date="2013-04" db="EMBL/GenBank/DDBJ databases">
        <title>Comparative Genomics of Relapsing Fever Spirochetes.</title>
        <authorList>
            <person name="Schwan T.G."/>
            <person name="Raffel S.J."/>
            <person name="Porcella S.F."/>
            <person name="Martens C.A."/>
            <person name="Bruno D.P."/>
            <person name="Ricklefs S.M."/>
            <person name="Barbian K.B."/>
        </authorList>
    </citation>
    <scope>NUCLEOTIDE SEQUENCE</scope>
    <source>
        <strain evidence="4">Co53</strain>
        <plasmid evidence="4">unnamed</plasmid>
    </source>
</reference>
<evidence type="ECO:0000256" key="1">
    <source>
        <dbReference type="ARBA" id="ARBA00023125"/>
    </source>
</evidence>
<comment type="caution">
    <text evidence="2">Lacks conserved residue(s) required for the propagation of feature annotation.</text>
</comment>
<dbReference type="InterPro" id="IPR000424">
    <property type="entry name" value="Primosome_PriB/ssb"/>
</dbReference>
<dbReference type="Gene3D" id="2.40.50.140">
    <property type="entry name" value="Nucleic acid-binding proteins"/>
    <property type="match status" value="1"/>
</dbReference>
<dbReference type="SUPFAM" id="SSF50249">
    <property type="entry name" value="Nucleic acid-binding proteins"/>
    <property type="match status" value="1"/>
</dbReference>
<dbReference type="PROSITE" id="PS50935">
    <property type="entry name" value="SSB"/>
    <property type="match status" value="1"/>
</dbReference>
<dbReference type="Pfam" id="PF00436">
    <property type="entry name" value="SSB"/>
    <property type="match status" value="1"/>
</dbReference>
<comment type="subunit">
    <text evidence="2">Homotetramer.</text>
</comment>
<dbReference type="HOGENOM" id="CLU_078758_6_0_12"/>
<keyword evidence="1 2" id="KW-0238">DNA-binding</keyword>
<keyword evidence="4" id="KW-0614">Plasmid</keyword>
<evidence type="ECO:0000256" key="3">
    <source>
        <dbReference type="RuleBase" id="RU000524"/>
    </source>
</evidence>
<organism evidence="4">
    <name type="scientific">Borrelia coriaceae ATCC 43381</name>
    <dbReference type="NCBI Taxonomy" id="1408429"/>
    <lineage>
        <taxon>Bacteria</taxon>
        <taxon>Pseudomonadati</taxon>
        <taxon>Spirochaetota</taxon>
        <taxon>Spirochaetia</taxon>
        <taxon>Spirochaetales</taxon>
        <taxon>Borreliaceae</taxon>
        <taxon>Borrelia</taxon>
    </lineage>
</organism>
<dbReference type="NCBIfam" id="TIGR00621">
    <property type="entry name" value="ssb"/>
    <property type="match status" value="1"/>
</dbReference>
<evidence type="ECO:0000313" key="4">
    <source>
        <dbReference type="EMBL" id="AHH11389.1"/>
    </source>
</evidence>
<dbReference type="InterPro" id="IPR012340">
    <property type="entry name" value="NA-bd_OB-fold"/>
</dbReference>